<dbReference type="PROSITE" id="PS50127">
    <property type="entry name" value="UBC_2"/>
    <property type="match status" value="1"/>
</dbReference>
<evidence type="ECO:0000256" key="1">
    <source>
        <dbReference type="ARBA" id="ARBA00022679"/>
    </source>
</evidence>
<evidence type="ECO:0000259" key="3">
    <source>
        <dbReference type="PROSITE" id="PS50127"/>
    </source>
</evidence>
<proteinExistence type="predicted"/>
<evidence type="ECO:0000313" key="5">
    <source>
        <dbReference type="Proteomes" id="UP000799429"/>
    </source>
</evidence>
<protein>
    <submittedName>
        <fullName evidence="4">UBC-like protein</fullName>
    </submittedName>
</protein>
<sequence length="169" mass="18953">MRQLTLELTRLKTGLPPGIFVRHGVSRIDVMKVLIIGPKDTPYEGGLFEFDLFCDDKYPFEPPKMNFKTTGGGLLSFNPNLYPSGKVCLSLLGTWAGEQWRPGQSTILQVLVSLQAMVFCDEPYCNEPGRDHLQGTEASKAANKKYQAMTIKHAMIDWLHCADDRNMGE</sequence>
<accession>A0A9P4SH83</accession>
<dbReference type="EMBL" id="MU006090">
    <property type="protein sequence ID" value="KAF2842462.1"/>
    <property type="molecule type" value="Genomic_DNA"/>
</dbReference>
<dbReference type="Proteomes" id="UP000799429">
    <property type="component" value="Unassembled WGS sequence"/>
</dbReference>
<dbReference type="AlphaFoldDB" id="A0A9P4SH83"/>
<dbReference type="SMART" id="SM00212">
    <property type="entry name" value="UBCc"/>
    <property type="match status" value="1"/>
</dbReference>
<dbReference type="SUPFAM" id="SSF54495">
    <property type="entry name" value="UBC-like"/>
    <property type="match status" value="1"/>
</dbReference>
<comment type="caution">
    <text evidence="4">The sequence shown here is derived from an EMBL/GenBank/DDBJ whole genome shotgun (WGS) entry which is preliminary data.</text>
</comment>
<dbReference type="PANTHER" id="PTHR46116">
    <property type="entry name" value="(E3-INDEPENDENT) E2 UBIQUITIN-CONJUGATING ENZYME"/>
    <property type="match status" value="1"/>
</dbReference>
<reference evidence="4" key="1">
    <citation type="journal article" date="2020" name="Stud. Mycol.">
        <title>101 Dothideomycetes genomes: a test case for predicting lifestyles and emergence of pathogens.</title>
        <authorList>
            <person name="Haridas S."/>
            <person name="Albert R."/>
            <person name="Binder M."/>
            <person name="Bloem J."/>
            <person name="Labutti K."/>
            <person name="Salamov A."/>
            <person name="Andreopoulos B."/>
            <person name="Baker S."/>
            <person name="Barry K."/>
            <person name="Bills G."/>
            <person name="Bluhm B."/>
            <person name="Cannon C."/>
            <person name="Castanera R."/>
            <person name="Culley D."/>
            <person name="Daum C."/>
            <person name="Ezra D."/>
            <person name="Gonzalez J."/>
            <person name="Henrissat B."/>
            <person name="Kuo A."/>
            <person name="Liang C."/>
            <person name="Lipzen A."/>
            <person name="Lutzoni F."/>
            <person name="Magnuson J."/>
            <person name="Mondo S."/>
            <person name="Nolan M."/>
            <person name="Ohm R."/>
            <person name="Pangilinan J."/>
            <person name="Park H.-J."/>
            <person name="Ramirez L."/>
            <person name="Alfaro M."/>
            <person name="Sun H."/>
            <person name="Tritt A."/>
            <person name="Yoshinaga Y."/>
            <person name="Zwiers L.-H."/>
            <person name="Turgeon B."/>
            <person name="Goodwin S."/>
            <person name="Spatafora J."/>
            <person name="Crous P."/>
            <person name="Grigoriev I."/>
        </authorList>
    </citation>
    <scope>NUCLEOTIDE SEQUENCE</scope>
    <source>
        <strain evidence="4">CBS 101060</strain>
    </source>
</reference>
<organism evidence="4 5">
    <name type="scientific">Patellaria atrata CBS 101060</name>
    <dbReference type="NCBI Taxonomy" id="1346257"/>
    <lineage>
        <taxon>Eukaryota</taxon>
        <taxon>Fungi</taxon>
        <taxon>Dikarya</taxon>
        <taxon>Ascomycota</taxon>
        <taxon>Pezizomycotina</taxon>
        <taxon>Dothideomycetes</taxon>
        <taxon>Dothideomycetes incertae sedis</taxon>
        <taxon>Patellariales</taxon>
        <taxon>Patellariaceae</taxon>
        <taxon>Patellaria</taxon>
    </lineage>
</organism>
<dbReference type="Pfam" id="PF00179">
    <property type="entry name" value="UQ_con"/>
    <property type="match status" value="1"/>
</dbReference>
<keyword evidence="2" id="KW-0833">Ubl conjugation pathway</keyword>
<dbReference type="InterPro" id="IPR000608">
    <property type="entry name" value="UBC"/>
</dbReference>
<dbReference type="Gene3D" id="3.10.110.10">
    <property type="entry name" value="Ubiquitin Conjugating Enzyme"/>
    <property type="match status" value="1"/>
</dbReference>
<evidence type="ECO:0000256" key="2">
    <source>
        <dbReference type="ARBA" id="ARBA00022786"/>
    </source>
</evidence>
<dbReference type="GO" id="GO:0016740">
    <property type="term" value="F:transferase activity"/>
    <property type="evidence" value="ECO:0007669"/>
    <property type="project" value="UniProtKB-KW"/>
</dbReference>
<name>A0A9P4SH83_9PEZI</name>
<dbReference type="InterPro" id="IPR016135">
    <property type="entry name" value="UBQ-conjugating_enzyme/RWD"/>
</dbReference>
<keyword evidence="1" id="KW-0808">Transferase</keyword>
<dbReference type="OrthoDB" id="47801at2759"/>
<keyword evidence="5" id="KW-1185">Reference proteome</keyword>
<feature type="domain" description="UBC core" evidence="3">
    <location>
        <begin position="1"/>
        <end position="155"/>
    </location>
</feature>
<gene>
    <name evidence="4" type="ORF">M501DRAFT_1008371</name>
</gene>
<evidence type="ECO:0000313" key="4">
    <source>
        <dbReference type="EMBL" id="KAF2842462.1"/>
    </source>
</evidence>